<dbReference type="Proteomes" id="UP001460270">
    <property type="component" value="Unassembled WGS sequence"/>
</dbReference>
<accession>A0AAW0NSI3</accession>
<proteinExistence type="predicted"/>
<gene>
    <name evidence="4" type="ORF">WMY93_016513</name>
</gene>
<dbReference type="Gene3D" id="1.10.10.440">
    <property type="entry name" value="FF domain"/>
    <property type="match status" value="1"/>
</dbReference>
<dbReference type="PANTHER" id="PTHR46005">
    <property type="entry name" value="RHO GTPASE-ACTIVATING PROTEIN 190"/>
    <property type="match status" value="1"/>
</dbReference>
<evidence type="ECO:0000259" key="3">
    <source>
        <dbReference type="SMART" id="SM00441"/>
    </source>
</evidence>
<dbReference type="SMART" id="SM00441">
    <property type="entry name" value="FF"/>
    <property type="match status" value="1"/>
</dbReference>
<protein>
    <recommendedName>
        <fullName evidence="3">FF domain-containing protein</fullName>
    </recommendedName>
</protein>
<keyword evidence="5" id="KW-1185">Reference proteome</keyword>
<evidence type="ECO:0000313" key="4">
    <source>
        <dbReference type="EMBL" id="KAK7903906.1"/>
    </source>
</evidence>
<feature type="domain" description="FF" evidence="3">
    <location>
        <begin position="242"/>
        <end position="299"/>
    </location>
</feature>
<dbReference type="GO" id="GO:0008361">
    <property type="term" value="P:regulation of cell size"/>
    <property type="evidence" value="ECO:0007669"/>
    <property type="project" value="TreeGrafter"/>
</dbReference>
<evidence type="ECO:0000313" key="5">
    <source>
        <dbReference type="Proteomes" id="UP001460270"/>
    </source>
</evidence>
<dbReference type="InterPro" id="IPR002713">
    <property type="entry name" value="FF_domain"/>
</dbReference>
<evidence type="ECO:0000256" key="2">
    <source>
        <dbReference type="ARBA" id="ARBA00022737"/>
    </source>
</evidence>
<dbReference type="InterPro" id="IPR027417">
    <property type="entry name" value="P-loop_NTPase"/>
</dbReference>
<dbReference type="InterPro" id="IPR051978">
    <property type="entry name" value="Rho-GAP_domain"/>
</dbReference>
<keyword evidence="2" id="KW-0677">Repeat</keyword>
<dbReference type="GO" id="GO:0005096">
    <property type="term" value="F:GTPase activator activity"/>
    <property type="evidence" value="ECO:0007669"/>
    <property type="project" value="UniProtKB-KW"/>
</dbReference>
<evidence type="ECO:0000256" key="1">
    <source>
        <dbReference type="ARBA" id="ARBA00022468"/>
    </source>
</evidence>
<dbReference type="GO" id="GO:0007266">
    <property type="term" value="P:Rho protein signal transduction"/>
    <property type="evidence" value="ECO:0007669"/>
    <property type="project" value="TreeGrafter"/>
</dbReference>
<dbReference type="SUPFAM" id="SSF52540">
    <property type="entry name" value="P-loop containing nucleoside triphosphate hydrolases"/>
    <property type="match status" value="1"/>
</dbReference>
<dbReference type="InterPro" id="IPR032835">
    <property type="entry name" value="RhoGAP-FF1"/>
</dbReference>
<sequence length="352" mass="40539">MAKNKDARPPTFAVSVVGLSGTEKEKGNCGVGKSCLCNRYVRPDADNYYSEHTSVLSTIDFGGRVVNNDHFLYWGDVCHRGDDGLDCRIQIIEQTEFIDDQTFLPHRSTNLQPYTKRAASTKLQSAEKLMYICTDQLGLEQDFDQKQMPDGKLNIDGFILCIDPRSRSSSRLRMRRMRGPALEGFASFRASKKNLLLIETSSKTNVNVELCFNSLLQQLDKTRGKPKTVPYLEAYKVQRQLVASITDRFEKLMVQSVRDYHTTWKAVTNNLRGQPDYEEFITLEGTRKARNTFTKHIAQLKNEHIRKRREEYLTTLPKTLNNMLNNLDEVEHLTWHEAQSVIRNRHDFHSGL</sequence>
<dbReference type="Gene3D" id="3.40.50.300">
    <property type="entry name" value="P-loop containing nucleotide triphosphate hydrolases"/>
    <property type="match status" value="2"/>
</dbReference>
<dbReference type="PRINTS" id="PR00449">
    <property type="entry name" value="RASTRNSFRMNG"/>
</dbReference>
<keyword evidence="1" id="KW-0343">GTPase activation</keyword>
<dbReference type="Pfam" id="PF16512">
    <property type="entry name" value="RhoGAP-FF1"/>
    <property type="match status" value="1"/>
</dbReference>
<comment type="caution">
    <text evidence="4">The sequence shown here is derived from an EMBL/GenBank/DDBJ whole genome shotgun (WGS) entry which is preliminary data.</text>
</comment>
<dbReference type="AlphaFoldDB" id="A0AAW0NSI3"/>
<dbReference type="InterPro" id="IPR036517">
    <property type="entry name" value="FF_domain_sf"/>
</dbReference>
<dbReference type="PANTHER" id="PTHR46005:SF2">
    <property type="entry name" value="RHO GTPASE-ACTIVATING PROTEIN 5"/>
    <property type="match status" value="1"/>
</dbReference>
<name>A0AAW0NSI3_9GOBI</name>
<dbReference type="GO" id="GO:0005829">
    <property type="term" value="C:cytosol"/>
    <property type="evidence" value="ECO:0007669"/>
    <property type="project" value="TreeGrafter"/>
</dbReference>
<reference evidence="5" key="1">
    <citation type="submission" date="2024-04" db="EMBL/GenBank/DDBJ databases">
        <title>Salinicola lusitanus LLJ914,a marine bacterium isolated from the Okinawa Trough.</title>
        <authorList>
            <person name="Li J."/>
        </authorList>
    </citation>
    <scope>NUCLEOTIDE SEQUENCE [LARGE SCALE GENOMIC DNA]</scope>
</reference>
<organism evidence="4 5">
    <name type="scientific">Mugilogobius chulae</name>
    <name type="common">yellowstripe goby</name>
    <dbReference type="NCBI Taxonomy" id="88201"/>
    <lineage>
        <taxon>Eukaryota</taxon>
        <taxon>Metazoa</taxon>
        <taxon>Chordata</taxon>
        <taxon>Craniata</taxon>
        <taxon>Vertebrata</taxon>
        <taxon>Euteleostomi</taxon>
        <taxon>Actinopterygii</taxon>
        <taxon>Neopterygii</taxon>
        <taxon>Teleostei</taxon>
        <taxon>Neoteleostei</taxon>
        <taxon>Acanthomorphata</taxon>
        <taxon>Gobiaria</taxon>
        <taxon>Gobiiformes</taxon>
        <taxon>Gobioidei</taxon>
        <taxon>Gobiidae</taxon>
        <taxon>Gobionellinae</taxon>
        <taxon>Mugilogobius</taxon>
    </lineage>
</organism>
<dbReference type="EMBL" id="JBBPFD010000012">
    <property type="protein sequence ID" value="KAK7903906.1"/>
    <property type="molecule type" value="Genomic_DNA"/>
</dbReference>